<evidence type="ECO:0000256" key="6">
    <source>
        <dbReference type="RuleBase" id="RU361135"/>
    </source>
</evidence>
<evidence type="ECO:0000256" key="5">
    <source>
        <dbReference type="PROSITE-ProRule" id="PRU00533"/>
    </source>
</evidence>
<keyword evidence="3 6" id="KW-0949">S-adenosyl-L-methionine</keyword>
<keyword evidence="2 6" id="KW-0808">Transferase</keyword>
<dbReference type="Proteomes" id="UP001149822">
    <property type="component" value="Unassembled WGS sequence"/>
</dbReference>
<dbReference type="PROSITE" id="PS51187">
    <property type="entry name" value="AUTOINDUCER_SYNTH_2"/>
    <property type="match status" value="1"/>
</dbReference>
<reference evidence="7" key="1">
    <citation type="submission" date="2022-12" db="EMBL/GenBank/DDBJ databases">
        <title>Paracoccus sp. EF6 isolated from a lake water.</title>
        <authorList>
            <person name="Liu H."/>
        </authorList>
    </citation>
    <scope>NUCLEOTIDE SEQUENCE</scope>
    <source>
        <strain evidence="7">EF6</strain>
    </source>
</reference>
<proteinExistence type="inferred from homology"/>
<keyword evidence="8" id="KW-1185">Reference proteome</keyword>
<evidence type="ECO:0000256" key="1">
    <source>
        <dbReference type="ARBA" id="ARBA00022654"/>
    </source>
</evidence>
<dbReference type="EMBL" id="JAPTYD010000025">
    <property type="protein sequence ID" value="MCZ0962945.1"/>
    <property type="molecule type" value="Genomic_DNA"/>
</dbReference>
<protein>
    <recommendedName>
        <fullName evidence="6">Acyl-homoserine-lactone synthase</fullName>
        <ecNumber evidence="6">2.3.1.184</ecNumber>
    </recommendedName>
    <alternativeName>
        <fullName evidence="6">Autoinducer synthesis protein</fullName>
    </alternativeName>
</protein>
<dbReference type="PANTHER" id="PTHR39322">
    <property type="entry name" value="ACYL-HOMOSERINE-LACTONE SYNTHASE"/>
    <property type="match status" value="1"/>
</dbReference>
<organism evidence="7 8">
    <name type="scientific">Paracoccus benzoatiresistens</name>
    <dbReference type="NCBI Taxonomy" id="2997341"/>
    <lineage>
        <taxon>Bacteria</taxon>
        <taxon>Pseudomonadati</taxon>
        <taxon>Pseudomonadota</taxon>
        <taxon>Alphaproteobacteria</taxon>
        <taxon>Rhodobacterales</taxon>
        <taxon>Paracoccaceae</taxon>
        <taxon>Paracoccus</taxon>
    </lineage>
</organism>
<evidence type="ECO:0000256" key="4">
    <source>
        <dbReference type="ARBA" id="ARBA00022929"/>
    </source>
</evidence>
<comment type="caution">
    <text evidence="7">The sequence shown here is derived from an EMBL/GenBank/DDBJ whole genome shotgun (WGS) entry which is preliminary data.</text>
</comment>
<dbReference type="RefSeq" id="WP_268942994.1">
    <property type="nucleotide sequence ID" value="NZ_JAPTYD010000025.1"/>
</dbReference>
<gene>
    <name evidence="7" type="ORF">OU682_15095</name>
</gene>
<dbReference type="Gene3D" id="3.40.630.30">
    <property type="match status" value="1"/>
</dbReference>
<dbReference type="Pfam" id="PF00765">
    <property type="entry name" value="Autoind_synth"/>
    <property type="match status" value="1"/>
</dbReference>
<dbReference type="SUPFAM" id="SSF55729">
    <property type="entry name" value="Acyl-CoA N-acyltransferases (Nat)"/>
    <property type="match status" value="1"/>
</dbReference>
<dbReference type="InterPro" id="IPR001690">
    <property type="entry name" value="Autoind_synthase"/>
</dbReference>
<dbReference type="PRINTS" id="PR01549">
    <property type="entry name" value="AUTOINDCRSYN"/>
</dbReference>
<sequence>MMMIQDERTDAVYSSTAPVTVHVIRYPQDMKRWHLVAAYLKLRKEVFVDRLDWPLFHADELEFEQYDSFYTTYIVACQGDEVVGGARLRRTDQRSTGGCLRYSYMIRDAYLGLLPGLPNDLCFEMPPESDRVWELTRMVVNGPKAITRKILETANDFLREHHASSILFLGSPAFLRMARSWNWPASCLGPVTGNADGRFQVIECPVRG</sequence>
<evidence type="ECO:0000256" key="3">
    <source>
        <dbReference type="ARBA" id="ARBA00022691"/>
    </source>
</evidence>
<comment type="similarity">
    <text evidence="5 6">Belongs to the autoinducer synthase family.</text>
</comment>
<comment type="catalytic activity">
    <reaction evidence="6">
        <text>a fatty acyl-[ACP] + S-adenosyl-L-methionine = an N-acyl-L-homoserine lactone + S-methyl-5'-thioadenosine + holo-[ACP] + H(+)</text>
        <dbReference type="Rhea" id="RHEA:10096"/>
        <dbReference type="Rhea" id="RHEA-COMP:9685"/>
        <dbReference type="Rhea" id="RHEA-COMP:14125"/>
        <dbReference type="ChEBI" id="CHEBI:15378"/>
        <dbReference type="ChEBI" id="CHEBI:17509"/>
        <dbReference type="ChEBI" id="CHEBI:55474"/>
        <dbReference type="ChEBI" id="CHEBI:59789"/>
        <dbReference type="ChEBI" id="CHEBI:64479"/>
        <dbReference type="ChEBI" id="CHEBI:138651"/>
        <dbReference type="EC" id="2.3.1.184"/>
    </reaction>
</comment>
<keyword evidence="1 5" id="KW-0673">Quorum sensing</keyword>
<dbReference type="InterPro" id="IPR016181">
    <property type="entry name" value="Acyl_CoA_acyltransferase"/>
</dbReference>
<dbReference type="PANTHER" id="PTHR39322:SF1">
    <property type="entry name" value="ISOVALERYL-HOMOSERINE LACTONE SYNTHASE"/>
    <property type="match status" value="1"/>
</dbReference>
<dbReference type="EC" id="2.3.1.184" evidence="6"/>
<evidence type="ECO:0000313" key="7">
    <source>
        <dbReference type="EMBL" id="MCZ0962945.1"/>
    </source>
</evidence>
<accession>A0ABT4J8E6</accession>
<evidence type="ECO:0000313" key="8">
    <source>
        <dbReference type="Proteomes" id="UP001149822"/>
    </source>
</evidence>
<keyword evidence="4 5" id="KW-0071">Autoinducer synthesis</keyword>
<evidence type="ECO:0000256" key="2">
    <source>
        <dbReference type="ARBA" id="ARBA00022679"/>
    </source>
</evidence>
<name>A0ABT4J8E6_9RHOB</name>